<dbReference type="SUPFAM" id="SSF53850">
    <property type="entry name" value="Periplasmic binding protein-like II"/>
    <property type="match status" value="1"/>
</dbReference>
<dbReference type="Proteomes" id="UP000698752">
    <property type="component" value="Unassembled WGS sequence"/>
</dbReference>
<evidence type="ECO:0000259" key="5">
    <source>
        <dbReference type="PROSITE" id="PS50931"/>
    </source>
</evidence>
<feature type="domain" description="HTH lysR-type" evidence="5">
    <location>
        <begin position="78"/>
        <end position="122"/>
    </location>
</feature>
<name>A0ABS5EC28_9PROT</name>
<dbReference type="InterPro" id="IPR000847">
    <property type="entry name" value="LysR_HTH_N"/>
</dbReference>
<evidence type="ECO:0000256" key="2">
    <source>
        <dbReference type="ARBA" id="ARBA00023015"/>
    </source>
</evidence>
<evidence type="ECO:0000313" key="6">
    <source>
        <dbReference type="EMBL" id="MBR0648572.1"/>
    </source>
</evidence>
<dbReference type="Gene3D" id="3.40.190.290">
    <property type="match status" value="1"/>
</dbReference>
<reference evidence="7" key="1">
    <citation type="journal article" date="2021" name="Syst. Appl. Microbiol.">
        <title>Roseomonas hellenica sp. nov., isolated from roots of wild-growing Alkanna tinctoria.</title>
        <authorList>
            <person name="Rat A."/>
            <person name="Naranjo H.D."/>
            <person name="Lebbe L."/>
            <person name="Cnockaert M."/>
            <person name="Krigas N."/>
            <person name="Grigoriadou K."/>
            <person name="Maloupa E."/>
            <person name="Willems A."/>
        </authorList>
    </citation>
    <scope>NUCLEOTIDE SEQUENCE [LARGE SCALE GENOMIC DNA]</scope>
    <source>
        <strain evidence="7">LMG 31159</strain>
    </source>
</reference>
<proteinExistence type="inferred from homology"/>
<dbReference type="PANTHER" id="PTHR30419">
    <property type="entry name" value="HTH-TYPE TRANSCRIPTIONAL REGULATOR YBHD"/>
    <property type="match status" value="1"/>
</dbReference>
<evidence type="ECO:0000256" key="4">
    <source>
        <dbReference type="ARBA" id="ARBA00023163"/>
    </source>
</evidence>
<dbReference type="EMBL" id="JAAEDI010000003">
    <property type="protein sequence ID" value="MBR0648572.1"/>
    <property type="molecule type" value="Genomic_DNA"/>
</dbReference>
<evidence type="ECO:0000313" key="7">
    <source>
        <dbReference type="Proteomes" id="UP000698752"/>
    </source>
</evidence>
<evidence type="ECO:0000256" key="3">
    <source>
        <dbReference type="ARBA" id="ARBA00023125"/>
    </source>
</evidence>
<dbReference type="RefSeq" id="WP_211865884.1">
    <property type="nucleotide sequence ID" value="NZ_JAAEDI010000003.1"/>
</dbReference>
<dbReference type="Pfam" id="PF00126">
    <property type="entry name" value="HTH_1"/>
    <property type="match status" value="1"/>
</dbReference>
<keyword evidence="4" id="KW-0804">Transcription</keyword>
<gene>
    <name evidence="6" type="ORF">GXW78_02765</name>
</gene>
<comment type="caution">
    <text evidence="6">The sequence shown here is derived from an EMBL/GenBank/DDBJ whole genome shotgun (WGS) entry which is preliminary data.</text>
</comment>
<accession>A0ABS5EC28</accession>
<comment type="similarity">
    <text evidence="1">Belongs to the LysR transcriptional regulatory family.</text>
</comment>
<dbReference type="SUPFAM" id="SSF46785">
    <property type="entry name" value="Winged helix' DNA-binding domain"/>
    <property type="match status" value="1"/>
</dbReference>
<organism evidence="6 7">
    <name type="scientific">Neoroseomonas terrae</name>
    <dbReference type="NCBI Taxonomy" id="424799"/>
    <lineage>
        <taxon>Bacteria</taxon>
        <taxon>Pseudomonadati</taxon>
        <taxon>Pseudomonadota</taxon>
        <taxon>Alphaproteobacteria</taxon>
        <taxon>Acetobacterales</taxon>
        <taxon>Acetobacteraceae</taxon>
        <taxon>Neoroseomonas</taxon>
    </lineage>
</organism>
<dbReference type="InterPro" id="IPR036388">
    <property type="entry name" value="WH-like_DNA-bd_sf"/>
</dbReference>
<dbReference type="InterPro" id="IPR050950">
    <property type="entry name" value="HTH-type_LysR_regulators"/>
</dbReference>
<sequence>MDAVLVPACLLHEPFHGRRGGRSELAGLKCCRLGNTARGRPMETRDAPGRAVTPRDALGRRMLGMLDRRLGYLFEAGRAGSIRSAAQFLRLNPSALSRQIAHLEEEIGAALMERHGRGICLTAIGTLLTEYYLQQRETLDHVAGRISDIKGLRSGEVIISTGEGFTESLIRDAMVSFVGENDAIRFEIYIGSVEEILSDVRGDRSHFGLLYNLPADPAVISHAAKHHAVSALVKPGHPLAALGRPVTIAEVGRYEVVMTPSTSGVRQALIAAELQARMQLAPRLVCNSIASMLKFVEHMDGVAFGVAYSVQREIDEGRIVAVELDGMFSEGVSAHLITRRGRRLPAPAAAFMRLLLGRLAMLRDDRRRTG</sequence>
<dbReference type="Pfam" id="PF03466">
    <property type="entry name" value="LysR_substrate"/>
    <property type="match status" value="1"/>
</dbReference>
<dbReference type="Gene3D" id="1.10.10.10">
    <property type="entry name" value="Winged helix-like DNA-binding domain superfamily/Winged helix DNA-binding domain"/>
    <property type="match status" value="1"/>
</dbReference>
<dbReference type="PROSITE" id="PS50931">
    <property type="entry name" value="HTH_LYSR"/>
    <property type="match status" value="1"/>
</dbReference>
<protein>
    <submittedName>
        <fullName evidence="6">LysR family transcriptional regulator</fullName>
    </submittedName>
</protein>
<keyword evidence="7" id="KW-1185">Reference proteome</keyword>
<dbReference type="InterPro" id="IPR005119">
    <property type="entry name" value="LysR_subst-bd"/>
</dbReference>
<keyword evidence="2" id="KW-0805">Transcription regulation</keyword>
<dbReference type="InterPro" id="IPR036390">
    <property type="entry name" value="WH_DNA-bd_sf"/>
</dbReference>
<dbReference type="PANTHER" id="PTHR30419:SF8">
    <property type="entry name" value="NITROGEN ASSIMILATION TRANSCRIPTIONAL ACTIVATOR-RELATED"/>
    <property type="match status" value="1"/>
</dbReference>
<evidence type="ECO:0000256" key="1">
    <source>
        <dbReference type="ARBA" id="ARBA00009437"/>
    </source>
</evidence>
<keyword evidence="3" id="KW-0238">DNA-binding</keyword>